<keyword evidence="4" id="KW-1185">Reference proteome</keyword>
<gene>
    <name evidence="3" type="ORF">OQ497_02460</name>
</gene>
<organism evidence="3 4">
    <name type="scientific">Acetobacter thailandicus</name>
    <dbReference type="NCBI Taxonomy" id="1502842"/>
    <lineage>
        <taxon>Bacteria</taxon>
        <taxon>Pseudomonadati</taxon>
        <taxon>Pseudomonadota</taxon>
        <taxon>Alphaproteobacteria</taxon>
        <taxon>Acetobacterales</taxon>
        <taxon>Acetobacteraceae</taxon>
        <taxon>Acetobacter</taxon>
    </lineage>
</organism>
<feature type="domain" description="Flavin reductase like" evidence="2">
    <location>
        <begin position="13"/>
        <end position="158"/>
    </location>
</feature>
<dbReference type="Gene3D" id="2.30.110.10">
    <property type="entry name" value="Electron Transport, Fmn-binding Protein, Chain A"/>
    <property type="match status" value="1"/>
</dbReference>
<dbReference type="RefSeq" id="WP_198943202.1">
    <property type="nucleotide sequence ID" value="NZ_JAERKX010000001.1"/>
</dbReference>
<comment type="caution">
    <text evidence="3">The sequence shown here is derived from an EMBL/GenBank/DDBJ whole genome shotgun (WGS) entry which is preliminary data.</text>
</comment>
<keyword evidence="1" id="KW-0560">Oxidoreductase</keyword>
<evidence type="ECO:0000259" key="2">
    <source>
        <dbReference type="SMART" id="SM00903"/>
    </source>
</evidence>
<dbReference type="SMART" id="SM00903">
    <property type="entry name" value="Flavin_Reduct"/>
    <property type="match status" value="1"/>
</dbReference>
<dbReference type="Proteomes" id="UP001301152">
    <property type="component" value="Unassembled WGS sequence"/>
</dbReference>
<reference evidence="3 4" key="1">
    <citation type="submission" date="2022-11" db="EMBL/GenBank/DDBJ databases">
        <title>Genome sequencing of Acetobacter type strain.</title>
        <authorList>
            <person name="Heo J."/>
            <person name="Lee D."/>
            <person name="Han B.-H."/>
            <person name="Hong S.-B."/>
            <person name="Kwon S.-W."/>
        </authorList>
    </citation>
    <scope>NUCLEOTIDE SEQUENCE [LARGE SCALE GENOMIC DNA]</scope>
    <source>
        <strain evidence="3 4">KACC 21253</strain>
    </source>
</reference>
<dbReference type="PANTHER" id="PTHR30466">
    <property type="entry name" value="FLAVIN REDUCTASE"/>
    <property type="match status" value="1"/>
</dbReference>
<dbReference type="SUPFAM" id="SSF50475">
    <property type="entry name" value="FMN-binding split barrel"/>
    <property type="match status" value="1"/>
</dbReference>
<accession>A0ABT3QC40</accession>
<dbReference type="EMBL" id="JAPIUZ010000001">
    <property type="protein sequence ID" value="MCX2562834.1"/>
    <property type="molecule type" value="Genomic_DNA"/>
</dbReference>
<dbReference type="Pfam" id="PF01613">
    <property type="entry name" value="Flavin_Reduct"/>
    <property type="match status" value="1"/>
</dbReference>
<dbReference type="PANTHER" id="PTHR30466:SF1">
    <property type="entry name" value="FMN REDUCTASE (NADH) RUTF"/>
    <property type="match status" value="1"/>
</dbReference>
<protein>
    <submittedName>
        <fullName evidence="3">Flavin reductase</fullName>
    </submittedName>
</protein>
<proteinExistence type="predicted"/>
<evidence type="ECO:0000313" key="3">
    <source>
        <dbReference type="EMBL" id="MCX2562834.1"/>
    </source>
</evidence>
<dbReference type="InterPro" id="IPR002563">
    <property type="entry name" value="Flavin_Rdtase-like_dom"/>
</dbReference>
<dbReference type="InterPro" id="IPR050268">
    <property type="entry name" value="NADH-dep_flavin_reductase"/>
</dbReference>
<evidence type="ECO:0000313" key="4">
    <source>
        <dbReference type="Proteomes" id="UP001301152"/>
    </source>
</evidence>
<sequence>MIMTEQALFREAMSHVGAAVSIITTDGEAGRAGMTVSAVCSVTDTPPTLLVCINRNSRSHQTFVQNGVICVNVLNTTHQELSGLFASKADQETRFAHTTWHTGKTGAPVLEDSVVSFDCTIDSISEIGTHSVLFCKVKDITIKADCKALVYFRREYHALGAA</sequence>
<evidence type="ECO:0000256" key="1">
    <source>
        <dbReference type="ARBA" id="ARBA00023002"/>
    </source>
</evidence>
<name>A0ABT3QC40_9PROT</name>
<dbReference type="InterPro" id="IPR012349">
    <property type="entry name" value="Split_barrel_FMN-bd"/>
</dbReference>